<dbReference type="KEGG" id="bdi:100820889"/>
<dbReference type="Gramene" id="PNT70852">
    <property type="protein sequence ID" value="PNT70852"/>
    <property type="gene ID" value="BRADI_2g19147v3"/>
</dbReference>
<dbReference type="InterPro" id="IPR002213">
    <property type="entry name" value="UDP_glucos_trans"/>
</dbReference>
<dbReference type="EMBL" id="CM000881">
    <property type="protein sequence ID" value="PNT70853.1"/>
    <property type="molecule type" value="Genomic_DNA"/>
</dbReference>
<dbReference type="EnsemblPlants" id="PNT70851">
    <property type="protein sequence ID" value="PNT70851"/>
    <property type="gene ID" value="BRADI_2g19147v3"/>
</dbReference>
<dbReference type="FunFam" id="3.40.50.2000:FF:000020">
    <property type="entry name" value="Glycosyltransferase"/>
    <property type="match status" value="1"/>
</dbReference>
<comment type="similarity">
    <text evidence="1 3">Belongs to the UDP-glycosyltransferase family.</text>
</comment>
<dbReference type="EMBL" id="CM000881">
    <property type="protein sequence ID" value="PNT70854.1"/>
    <property type="molecule type" value="Genomic_DNA"/>
</dbReference>
<evidence type="ECO:0000256" key="2">
    <source>
        <dbReference type="ARBA" id="ARBA00022679"/>
    </source>
</evidence>
<dbReference type="EMBL" id="CM000881">
    <property type="protein sequence ID" value="PNT70852.1"/>
    <property type="molecule type" value="Genomic_DNA"/>
</dbReference>
<dbReference type="Gramene" id="PNT70854">
    <property type="protein sequence ID" value="PNT70854"/>
    <property type="gene ID" value="BRADI_2g19147v3"/>
</dbReference>
<reference evidence="6" key="3">
    <citation type="submission" date="2018-08" db="UniProtKB">
        <authorList>
            <consortium name="EnsemblPlants"/>
        </authorList>
    </citation>
    <scope>IDENTIFICATION</scope>
    <source>
        <strain evidence="6">cv. Bd21</strain>
    </source>
</reference>
<dbReference type="GeneID" id="100820889"/>
<dbReference type="PANTHER" id="PTHR48048">
    <property type="entry name" value="GLYCOSYLTRANSFERASE"/>
    <property type="match status" value="1"/>
</dbReference>
<dbReference type="CDD" id="cd03784">
    <property type="entry name" value="GT1_Gtf-like"/>
    <property type="match status" value="1"/>
</dbReference>
<evidence type="ECO:0000313" key="6">
    <source>
        <dbReference type="EnsemblPlants" id="KQK05280"/>
    </source>
</evidence>
<dbReference type="Gramene" id="PNT70853">
    <property type="protein sequence ID" value="PNT70853"/>
    <property type="gene ID" value="BRADI_2g19147v3"/>
</dbReference>
<dbReference type="OrthoDB" id="5835829at2759"/>
<dbReference type="Gramene" id="KQK05280">
    <property type="protein sequence ID" value="KQK05280"/>
    <property type="gene ID" value="BRADI_2g19147v3"/>
</dbReference>
<name>A0A0Q3G1I2_BRADI</name>
<reference evidence="5" key="2">
    <citation type="submission" date="2017-06" db="EMBL/GenBank/DDBJ databases">
        <title>WGS assembly of Brachypodium distachyon.</title>
        <authorList>
            <consortium name="The International Brachypodium Initiative"/>
            <person name="Lucas S."/>
            <person name="Harmon-Smith M."/>
            <person name="Lail K."/>
            <person name="Tice H."/>
            <person name="Grimwood J."/>
            <person name="Bruce D."/>
            <person name="Barry K."/>
            <person name="Shu S."/>
            <person name="Lindquist E."/>
            <person name="Wang M."/>
            <person name="Pitluck S."/>
            <person name="Vogel J.P."/>
            <person name="Garvin D.F."/>
            <person name="Mockler T.C."/>
            <person name="Schmutz J."/>
            <person name="Rokhsar D."/>
            <person name="Bevan M.W."/>
        </authorList>
    </citation>
    <scope>NUCLEOTIDE SEQUENCE</scope>
    <source>
        <strain evidence="5">Bd21</strain>
    </source>
</reference>
<dbReference type="EC" id="2.4.1.-" evidence="4"/>
<evidence type="ECO:0000313" key="7">
    <source>
        <dbReference type="Proteomes" id="UP000008810"/>
    </source>
</evidence>
<dbReference type="EMBL" id="CM000881">
    <property type="protein sequence ID" value="KQK05280.1"/>
    <property type="molecule type" value="Genomic_DNA"/>
</dbReference>
<dbReference type="EnsemblPlants" id="PNT70854">
    <property type="protein sequence ID" value="PNT70854"/>
    <property type="gene ID" value="BRADI_2g19147v3"/>
</dbReference>
<dbReference type="STRING" id="15368.A0A0Q3G1I2"/>
<evidence type="ECO:0000313" key="5">
    <source>
        <dbReference type="EMBL" id="KQK05280.1"/>
    </source>
</evidence>
<accession>A0A0Q3G1I2</accession>
<dbReference type="AlphaFoldDB" id="A0A0Q3G1I2"/>
<dbReference type="InterPro" id="IPR050481">
    <property type="entry name" value="UDP-glycosyltransf_plant"/>
</dbReference>
<dbReference type="EnsemblPlants" id="PNT70852">
    <property type="protein sequence ID" value="PNT70852"/>
    <property type="gene ID" value="BRADI_2g19147v3"/>
</dbReference>
<organism evidence="5">
    <name type="scientific">Brachypodium distachyon</name>
    <name type="common">Purple false brome</name>
    <name type="synonym">Trachynia distachya</name>
    <dbReference type="NCBI Taxonomy" id="15368"/>
    <lineage>
        <taxon>Eukaryota</taxon>
        <taxon>Viridiplantae</taxon>
        <taxon>Streptophyta</taxon>
        <taxon>Embryophyta</taxon>
        <taxon>Tracheophyta</taxon>
        <taxon>Spermatophyta</taxon>
        <taxon>Magnoliopsida</taxon>
        <taxon>Liliopsida</taxon>
        <taxon>Poales</taxon>
        <taxon>Poaceae</taxon>
        <taxon>BOP clade</taxon>
        <taxon>Pooideae</taxon>
        <taxon>Stipodae</taxon>
        <taxon>Brachypodieae</taxon>
        <taxon>Brachypodium</taxon>
    </lineage>
</organism>
<dbReference type="Gramene" id="PNT70851">
    <property type="protein sequence ID" value="PNT70851"/>
    <property type="gene ID" value="BRADI_2g19147v3"/>
</dbReference>
<dbReference type="EnsemblPlants" id="KQK05280">
    <property type="protein sequence ID" value="KQK05280"/>
    <property type="gene ID" value="BRADI_2g19147v3"/>
</dbReference>
<dbReference type="EMBL" id="CM000881">
    <property type="protein sequence ID" value="PNT70851.1"/>
    <property type="molecule type" value="Genomic_DNA"/>
</dbReference>
<evidence type="ECO:0000256" key="1">
    <source>
        <dbReference type="ARBA" id="ARBA00009995"/>
    </source>
</evidence>
<dbReference type="SUPFAM" id="SSF53756">
    <property type="entry name" value="UDP-Glycosyltransferase/glycogen phosphorylase"/>
    <property type="match status" value="1"/>
</dbReference>
<dbReference type="EnsemblPlants" id="PNT70853">
    <property type="protein sequence ID" value="PNT70853"/>
    <property type="gene ID" value="BRADI_2g19147v3"/>
</dbReference>
<proteinExistence type="inferred from homology"/>
<keyword evidence="2 3" id="KW-0808">Transferase</keyword>
<dbReference type="Pfam" id="PF00201">
    <property type="entry name" value="UDPGT"/>
    <property type="match status" value="1"/>
</dbReference>
<dbReference type="PANTHER" id="PTHR48048:SF92">
    <property type="entry name" value="OS01G0869400 PROTEIN"/>
    <property type="match status" value="1"/>
</dbReference>
<evidence type="ECO:0000256" key="4">
    <source>
        <dbReference type="RuleBase" id="RU362057"/>
    </source>
</evidence>
<sequence>MEKTVVLYPGLVVTHFVPMTHLAGALLERGYAVTVALIDDRGVNEDVAFAAAVARAAASMPSVRFHTLPRAEDPPALAADAPFVLRYFDLVRRYNGRLRDFLCSVRVHAVIADLLNAEALGVPQRLGIPGYILFTCNAAVLAVFAQLPTVRAVGGASFKELGETPVDFFGVPPIPASHLFGEMLVDPNSDIYKATMASLSQIPDADGILVNTFESLEARAVAALRDLRCLPGRTMPPVYCVGPFAGGLSKAPKERHECLAWLDGQPDCSVVFLCFGSAGNHSEEQLKEIALGLENSGHRFLWVIRAPISDDPDKPFDALADPNLDSVLPDGFLERTSSHGLVVKLWAPQVDVLRHRAIGAFVTHCGWNSVLEALMAGVPMLCWPLYAEQKMNKVLMVEEMKVGVELVGWQQRLVKASELEGKVRLIMDSEEGRELRLRAAAHKEGAAAAWDDGGSSCAAFDRFMSDADSRQHQDCSGEVIHGSYT</sequence>
<reference evidence="5 6" key="1">
    <citation type="journal article" date="2010" name="Nature">
        <title>Genome sequencing and analysis of the model grass Brachypodium distachyon.</title>
        <authorList>
            <consortium name="International Brachypodium Initiative"/>
        </authorList>
    </citation>
    <scope>NUCLEOTIDE SEQUENCE [LARGE SCALE GENOMIC DNA]</scope>
    <source>
        <strain evidence="5">Bd21</strain>
        <strain evidence="6">cv. Bd21</strain>
    </source>
</reference>
<dbReference type="GO" id="GO:0016757">
    <property type="term" value="F:glycosyltransferase activity"/>
    <property type="evidence" value="ECO:0000318"/>
    <property type="project" value="GO_Central"/>
</dbReference>
<dbReference type="GO" id="GO:0035251">
    <property type="term" value="F:UDP-glucosyltransferase activity"/>
    <property type="evidence" value="ECO:0007669"/>
    <property type="project" value="InterPro"/>
</dbReference>
<keyword evidence="7" id="KW-1185">Reference proteome</keyword>
<dbReference type="PROSITE" id="PS00375">
    <property type="entry name" value="UDPGT"/>
    <property type="match status" value="1"/>
</dbReference>
<gene>
    <name evidence="6" type="primary">LOC100820889</name>
    <name evidence="5" type="ORF">BRADI_2g19147v3</name>
</gene>
<evidence type="ECO:0000256" key="3">
    <source>
        <dbReference type="RuleBase" id="RU003718"/>
    </source>
</evidence>
<dbReference type="ExpressionAtlas" id="A0A0Q3G1I2">
    <property type="expression patterns" value="baseline"/>
</dbReference>
<keyword evidence="3" id="KW-0328">Glycosyltransferase</keyword>
<dbReference type="RefSeq" id="XP_003566015.1">
    <property type="nucleotide sequence ID" value="XM_003565967.3"/>
</dbReference>
<protein>
    <recommendedName>
        <fullName evidence="4">Glycosyltransferase</fullName>
        <ecNumber evidence="4">2.4.1.-</ecNumber>
    </recommendedName>
</protein>
<dbReference type="InterPro" id="IPR035595">
    <property type="entry name" value="UDP_glycos_trans_CS"/>
</dbReference>
<dbReference type="Proteomes" id="UP000008810">
    <property type="component" value="Chromosome 2"/>
</dbReference>
<dbReference type="Gene3D" id="3.40.50.2000">
    <property type="entry name" value="Glycogen Phosphorylase B"/>
    <property type="match status" value="2"/>
</dbReference>